<dbReference type="Gramene" id="ESW24480">
    <property type="protein sequence ID" value="ESW24480"/>
    <property type="gene ID" value="PHAVU_004G134700g"/>
</dbReference>
<dbReference type="STRING" id="3885.V7C5B9"/>
<sequence>MDLEVRGVNWFVSNIKWKFGNGFKILFWENVWVRDTLLKDKYPRLFINSNKKSFYIDHMGSSGVNVWLWNLVWRRHCFKWEKHMLDELMSMLDEILILKDKFDEWFWRGDCTRLLLVRSAY</sequence>
<dbReference type="OMA" id="PTEDANY"/>
<protein>
    <recommendedName>
        <fullName evidence="3">Reverse transcriptase zinc-binding domain-containing protein</fullName>
    </recommendedName>
</protein>
<evidence type="ECO:0008006" key="3">
    <source>
        <dbReference type="Google" id="ProtNLM"/>
    </source>
</evidence>
<keyword evidence="2" id="KW-1185">Reference proteome</keyword>
<dbReference type="PANTHER" id="PTHR36617">
    <property type="entry name" value="PROTEIN, PUTATIVE-RELATED"/>
    <property type="match status" value="1"/>
</dbReference>
<feature type="non-terminal residue" evidence="1">
    <location>
        <position position="121"/>
    </location>
</feature>
<evidence type="ECO:0000313" key="2">
    <source>
        <dbReference type="Proteomes" id="UP000000226"/>
    </source>
</evidence>
<dbReference type="OrthoDB" id="1743609at2759"/>
<gene>
    <name evidence="1" type="ORF">PHAVU_004G134700g</name>
</gene>
<dbReference type="AlphaFoldDB" id="V7C5B9"/>
<evidence type="ECO:0000313" key="1">
    <source>
        <dbReference type="EMBL" id="ESW24480.1"/>
    </source>
</evidence>
<dbReference type="PANTHER" id="PTHR36617:SF16">
    <property type="entry name" value="OS04G0516500 PROTEIN"/>
    <property type="match status" value="1"/>
</dbReference>
<accession>V7C5B9</accession>
<name>V7C5B9_PHAVU</name>
<organism evidence="1 2">
    <name type="scientific">Phaseolus vulgaris</name>
    <name type="common">Kidney bean</name>
    <name type="synonym">French bean</name>
    <dbReference type="NCBI Taxonomy" id="3885"/>
    <lineage>
        <taxon>Eukaryota</taxon>
        <taxon>Viridiplantae</taxon>
        <taxon>Streptophyta</taxon>
        <taxon>Embryophyta</taxon>
        <taxon>Tracheophyta</taxon>
        <taxon>Spermatophyta</taxon>
        <taxon>Magnoliopsida</taxon>
        <taxon>eudicotyledons</taxon>
        <taxon>Gunneridae</taxon>
        <taxon>Pentapetalae</taxon>
        <taxon>rosids</taxon>
        <taxon>fabids</taxon>
        <taxon>Fabales</taxon>
        <taxon>Fabaceae</taxon>
        <taxon>Papilionoideae</taxon>
        <taxon>50 kb inversion clade</taxon>
        <taxon>NPAAA clade</taxon>
        <taxon>indigoferoid/millettioid clade</taxon>
        <taxon>Phaseoleae</taxon>
        <taxon>Phaseolus</taxon>
    </lineage>
</organism>
<reference evidence="2" key="1">
    <citation type="journal article" date="2014" name="Nat. Genet.">
        <title>A reference genome for common bean and genome-wide analysis of dual domestications.</title>
        <authorList>
            <person name="Schmutz J."/>
            <person name="McClean P.E."/>
            <person name="Mamidi S."/>
            <person name="Wu G.A."/>
            <person name="Cannon S.B."/>
            <person name="Grimwood J."/>
            <person name="Jenkins J."/>
            <person name="Shu S."/>
            <person name="Song Q."/>
            <person name="Chavarro C."/>
            <person name="Torres-Torres M."/>
            <person name="Geffroy V."/>
            <person name="Moghaddam S.M."/>
            <person name="Gao D."/>
            <person name="Abernathy B."/>
            <person name="Barry K."/>
            <person name="Blair M."/>
            <person name="Brick M.A."/>
            <person name="Chovatia M."/>
            <person name="Gepts P."/>
            <person name="Goodstein D.M."/>
            <person name="Gonzales M."/>
            <person name="Hellsten U."/>
            <person name="Hyten D.L."/>
            <person name="Jia G."/>
            <person name="Kelly J.D."/>
            <person name="Kudrna D."/>
            <person name="Lee R."/>
            <person name="Richard M.M."/>
            <person name="Miklas P.N."/>
            <person name="Osorno J.M."/>
            <person name="Rodrigues J."/>
            <person name="Thareau V."/>
            <person name="Urrea C.A."/>
            <person name="Wang M."/>
            <person name="Yu Y."/>
            <person name="Zhang M."/>
            <person name="Wing R.A."/>
            <person name="Cregan P.B."/>
            <person name="Rokhsar D.S."/>
            <person name="Jackson S.A."/>
        </authorList>
    </citation>
    <scope>NUCLEOTIDE SEQUENCE [LARGE SCALE GENOMIC DNA]</scope>
    <source>
        <strain evidence="2">cv. G19833</strain>
    </source>
</reference>
<dbReference type="EMBL" id="CM002291">
    <property type="protein sequence ID" value="ESW24480.1"/>
    <property type="molecule type" value="Genomic_DNA"/>
</dbReference>
<dbReference type="Proteomes" id="UP000000226">
    <property type="component" value="Chromosome 4"/>
</dbReference>
<proteinExistence type="predicted"/>